<evidence type="ECO:0000313" key="2">
    <source>
        <dbReference type="EMBL" id="ASC69549.1"/>
    </source>
</evidence>
<protein>
    <recommendedName>
        <fullName evidence="1">DUF6671 domain-containing protein</fullName>
    </recommendedName>
</protein>
<evidence type="ECO:0000259" key="1">
    <source>
        <dbReference type="Pfam" id="PF20376"/>
    </source>
</evidence>
<gene>
    <name evidence="2" type="ORF">XM38_004760</name>
</gene>
<reference evidence="2 3" key="1">
    <citation type="journal article" date="2016" name="Biochim. Biophys. Acta">
        <title>Characterization of red-shifted phycobilisomes isolated from the chlorophyll f-containing cyanobacterium Halomicronema hongdechloris.</title>
        <authorList>
            <person name="Li Y."/>
            <person name="Lin Y."/>
            <person name="Garvey C.J."/>
            <person name="Birch D."/>
            <person name="Corkery R.W."/>
            <person name="Loughlin P.C."/>
            <person name="Scheer H."/>
            <person name="Willows R.D."/>
            <person name="Chen M."/>
        </authorList>
    </citation>
    <scope>NUCLEOTIDE SEQUENCE [LARGE SCALE GENOMIC DNA]</scope>
    <source>
        <strain evidence="2 3">C2206</strain>
    </source>
</reference>
<name>A0A1Z3HGU9_9CYAN</name>
<feature type="domain" description="DUF6671" evidence="1">
    <location>
        <begin position="51"/>
        <end position="112"/>
    </location>
</feature>
<evidence type="ECO:0000313" key="3">
    <source>
        <dbReference type="Proteomes" id="UP000191901"/>
    </source>
</evidence>
<sequence length="117" mass="12707">MHRKEQVIAPRLETAPGVKPLMPAGFNTDTLGTFTRDVPRSADQITTARLKAEAALDLTGETLAIASEGSFGSHPQIPFVPCDRKLVLLLDLEPQLEIVGQAISTDTDFRSQIHSLD</sequence>
<dbReference type="Pfam" id="PF20376">
    <property type="entry name" value="DUF6671"/>
    <property type="match status" value="1"/>
</dbReference>
<dbReference type="KEGG" id="hhg:XM38_004760"/>
<dbReference type="EMBL" id="CP021983">
    <property type="protein sequence ID" value="ASC69549.1"/>
    <property type="molecule type" value="Genomic_DNA"/>
</dbReference>
<dbReference type="AlphaFoldDB" id="A0A1Z3HGU9"/>
<dbReference type="Proteomes" id="UP000191901">
    <property type="component" value="Chromosome"/>
</dbReference>
<dbReference type="InterPro" id="IPR046612">
    <property type="entry name" value="DUF6671"/>
</dbReference>
<keyword evidence="3" id="KW-1185">Reference proteome</keyword>
<accession>A0A1Z3HGU9</accession>
<proteinExistence type="predicted"/>
<organism evidence="2 3">
    <name type="scientific">Halomicronema hongdechloris C2206</name>
    <dbReference type="NCBI Taxonomy" id="1641165"/>
    <lineage>
        <taxon>Bacteria</taxon>
        <taxon>Bacillati</taxon>
        <taxon>Cyanobacteriota</taxon>
        <taxon>Cyanophyceae</taxon>
        <taxon>Nodosilineales</taxon>
        <taxon>Nodosilineaceae</taxon>
        <taxon>Halomicronema</taxon>
    </lineage>
</organism>